<feature type="compositionally biased region" description="Basic residues" evidence="2">
    <location>
        <begin position="60"/>
        <end position="70"/>
    </location>
</feature>
<dbReference type="PANTHER" id="PTHR21654">
    <property type="entry name" value="FI21293P1"/>
    <property type="match status" value="1"/>
</dbReference>
<protein>
    <submittedName>
        <fullName evidence="3">Uncharacterized protein</fullName>
    </submittedName>
</protein>
<name>A0A2K3L8H7_TRIPR</name>
<sequence>MERTMKAFNNTIISDATEKQQHERCLVPDNNFGELEAVYKYKLGRNHQAPFIEEHDDSKRKAKKKRRKKRLKEEMSLMNAFFKRLTKSVVNHQEVLQKKLLEVIERMEKERKEREEKWRREENEIYEREAIVKERERDLAKERESSIVSSIEKITGRRFNMCVTMPSSSSS</sequence>
<reference evidence="3 4" key="2">
    <citation type="journal article" date="2017" name="Front. Plant Sci.">
        <title>Gene Classification and Mining of Molecular Markers Useful in Red Clover (Trifolium pratense) Breeding.</title>
        <authorList>
            <person name="Istvanek J."/>
            <person name="Dluhosova J."/>
            <person name="Dluhos P."/>
            <person name="Patkova L."/>
            <person name="Nedelnik J."/>
            <person name="Repkova J."/>
        </authorList>
    </citation>
    <scope>NUCLEOTIDE SEQUENCE [LARGE SCALE GENOMIC DNA]</scope>
    <source>
        <strain evidence="4">cv. Tatra</strain>
        <tissue evidence="3">Young leaves</tissue>
    </source>
</reference>
<evidence type="ECO:0000313" key="3">
    <source>
        <dbReference type="EMBL" id="PNX74837.1"/>
    </source>
</evidence>
<evidence type="ECO:0000256" key="1">
    <source>
        <dbReference type="SAM" id="Coils"/>
    </source>
</evidence>
<proteinExistence type="predicted"/>
<dbReference type="AlphaFoldDB" id="A0A2K3L8H7"/>
<keyword evidence="1" id="KW-0175">Coiled coil</keyword>
<evidence type="ECO:0000313" key="4">
    <source>
        <dbReference type="Proteomes" id="UP000236291"/>
    </source>
</evidence>
<dbReference type="Proteomes" id="UP000236291">
    <property type="component" value="Unassembled WGS sequence"/>
</dbReference>
<feature type="coiled-coil region" evidence="1">
    <location>
        <begin position="93"/>
        <end position="143"/>
    </location>
</feature>
<comment type="caution">
    <text evidence="3">The sequence shown here is derived from an EMBL/GenBank/DDBJ whole genome shotgun (WGS) entry which is preliminary data.</text>
</comment>
<gene>
    <name evidence="3" type="ORF">L195_g030765</name>
</gene>
<organism evidence="3 4">
    <name type="scientific">Trifolium pratense</name>
    <name type="common">Red clover</name>
    <dbReference type="NCBI Taxonomy" id="57577"/>
    <lineage>
        <taxon>Eukaryota</taxon>
        <taxon>Viridiplantae</taxon>
        <taxon>Streptophyta</taxon>
        <taxon>Embryophyta</taxon>
        <taxon>Tracheophyta</taxon>
        <taxon>Spermatophyta</taxon>
        <taxon>Magnoliopsida</taxon>
        <taxon>eudicotyledons</taxon>
        <taxon>Gunneridae</taxon>
        <taxon>Pentapetalae</taxon>
        <taxon>rosids</taxon>
        <taxon>fabids</taxon>
        <taxon>Fabales</taxon>
        <taxon>Fabaceae</taxon>
        <taxon>Papilionoideae</taxon>
        <taxon>50 kb inversion clade</taxon>
        <taxon>NPAAA clade</taxon>
        <taxon>Hologalegina</taxon>
        <taxon>IRL clade</taxon>
        <taxon>Trifolieae</taxon>
        <taxon>Trifolium</taxon>
    </lineage>
</organism>
<feature type="region of interest" description="Disordered" evidence="2">
    <location>
        <begin position="50"/>
        <end position="71"/>
    </location>
</feature>
<dbReference type="EMBL" id="ASHM01028153">
    <property type="protein sequence ID" value="PNX74837.1"/>
    <property type="molecule type" value="Genomic_DNA"/>
</dbReference>
<dbReference type="PANTHER" id="PTHR21654:SF31">
    <property type="entry name" value="OS02G0104500 PROTEIN"/>
    <property type="match status" value="1"/>
</dbReference>
<evidence type="ECO:0000256" key="2">
    <source>
        <dbReference type="SAM" id="MobiDB-lite"/>
    </source>
</evidence>
<accession>A0A2K3L8H7</accession>
<reference evidence="3 4" key="1">
    <citation type="journal article" date="2014" name="Am. J. Bot.">
        <title>Genome assembly and annotation for red clover (Trifolium pratense; Fabaceae).</title>
        <authorList>
            <person name="Istvanek J."/>
            <person name="Jaros M."/>
            <person name="Krenek A."/>
            <person name="Repkova J."/>
        </authorList>
    </citation>
    <scope>NUCLEOTIDE SEQUENCE [LARGE SCALE GENOMIC DNA]</scope>
    <source>
        <strain evidence="4">cv. Tatra</strain>
        <tissue evidence="3">Young leaves</tissue>
    </source>
</reference>
<dbReference type="STRING" id="57577.A0A2K3L8H7"/>